<reference evidence="3" key="1">
    <citation type="submission" date="2021-01" db="EMBL/GenBank/DDBJ databases">
        <title>Whole genome shotgun sequence of Planobispora rosea NBRC 15558.</title>
        <authorList>
            <person name="Komaki H."/>
            <person name="Tamura T."/>
        </authorList>
    </citation>
    <scope>NUCLEOTIDE SEQUENCE</scope>
    <source>
        <strain evidence="3">NBRC 15558</strain>
    </source>
</reference>
<feature type="compositionally biased region" description="Acidic residues" evidence="1">
    <location>
        <begin position="135"/>
        <end position="150"/>
    </location>
</feature>
<organism evidence="3 4">
    <name type="scientific">Planobispora rosea</name>
    <dbReference type="NCBI Taxonomy" id="35762"/>
    <lineage>
        <taxon>Bacteria</taxon>
        <taxon>Bacillati</taxon>
        <taxon>Actinomycetota</taxon>
        <taxon>Actinomycetes</taxon>
        <taxon>Streptosporangiales</taxon>
        <taxon>Streptosporangiaceae</taxon>
        <taxon>Planobispora</taxon>
    </lineage>
</organism>
<comment type="caution">
    <text evidence="3">The sequence shown here is derived from an EMBL/GenBank/DDBJ whole genome shotgun (WGS) entry which is preliminary data.</text>
</comment>
<dbReference type="RefSeq" id="WP_189243675.1">
    <property type="nucleotide sequence ID" value="NZ_BMQP01000047.1"/>
</dbReference>
<dbReference type="SUPFAM" id="SSF88697">
    <property type="entry name" value="PUA domain-like"/>
    <property type="match status" value="1"/>
</dbReference>
<dbReference type="InterPro" id="IPR057362">
    <property type="entry name" value="WDGH"/>
</dbReference>
<dbReference type="AlphaFoldDB" id="A0A8J3WFC0"/>
<feature type="region of interest" description="Disordered" evidence="1">
    <location>
        <begin position="135"/>
        <end position="157"/>
    </location>
</feature>
<dbReference type="Gene3D" id="2.30.130.30">
    <property type="entry name" value="Hypothetical protein"/>
    <property type="match status" value="1"/>
</dbReference>
<evidence type="ECO:0000256" key="1">
    <source>
        <dbReference type="SAM" id="MobiDB-lite"/>
    </source>
</evidence>
<dbReference type="EMBL" id="BOOI01000070">
    <property type="protein sequence ID" value="GIH87979.1"/>
    <property type="molecule type" value="Genomic_DNA"/>
</dbReference>
<dbReference type="Pfam" id="PF25311">
    <property type="entry name" value="WDGH"/>
    <property type="match status" value="1"/>
</dbReference>
<dbReference type="InterPro" id="IPR015947">
    <property type="entry name" value="PUA-like_sf"/>
</dbReference>
<accession>A0A8J3WFC0</accession>
<proteinExistence type="predicted"/>
<protein>
    <recommendedName>
        <fullName evidence="2">WDGH domain-containing protein</fullName>
    </recommendedName>
</protein>
<dbReference type="Proteomes" id="UP000655044">
    <property type="component" value="Unassembled WGS sequence"/>
</dbReference>
<gene>
    <name evidence="3" type="ORF">Pro02_63870</name>
</gene>
<feature type="domain" description="WDGH" evidence="2">
    <location>
        <begin position="162"/>
        <end position="242"/>
    </location>
</feature>
<evidence type="ECO:0000313" key="3">
    <source>
        <dbReference type="EMBL" id="GIH87979.1"/>
    </source>
</evidence>
<name>A0A8J3WFC0_PLARO</name>
<evidence type="ECO:0000259" key="2">
    <source>
        <dbReference type="Pfam" id="PF25311"/>
    </source>
</evidence>
<keyword evidence="4" id="KW-1185">Reference proteome</keyword>
<sequence length="262" mass="27957">MAVKALSVQQPWAHLITIGAKDIENRSRRTTYRGPIAIHASLRADRDARVPTEQGRAALRTAGDLAFGAIIAVAQLTDSHQCPGKRTCSPWAVPGMWHWRLSEIRALPEPIACTGALGLWTIPPGVQAALADQLGDAEAEAPGDGPDDGAGDGPADPLRSVYAERAALIAYLAGQHPAVIVENDLSAPDMALIYLDTPAGQLSWHLHPHDLHLFDHVARVTAPAGPVWDGHSTDEKYRRLRRLVNGSAGSARHDRPSSPGGP</sequence>
<evidence type="ECO:0000313" key="4">
    <source>
        <dbReference type="Proteomes" id="UP000655044"/>
    </source>
</evidence>